<dbReference type="GO" id="GO:0004140">
    <property type="term" value="F:dephospho-CoA kinase activity"/>
    <property type="evidence" value="ECO:0007669"/>
    <property type="project" value="UniProtKB-UniRule"/>
</dbReference>
<keyword evidence="4 5" id="KW-0173">Coenzyme A biosynthesis</keyword>
<evidence type="ECO:0000313" key="9">
    <source>
        <dbReference type="Proteomes" id="UP000253740"/>
    </source>
</evidence>
<dbReference type="GO" id="GO:0005737">
    <property type="term" value="C:cytoplasm"/>
    <property type="evidence" value="ECO:0007669"/>
    <property type="project" value="UniProtKB-SubCell"/>
</dbReference>
<reference evidence="8" key="2">
    <citation type="submission" date="2015-08" db="EMBL/GenBank/DDBJ databases">
        <title>Complete DNA Sequence of Pseudomonas syringae pv. actinidiae, the Causal Agent of Kiwifruit Canker Disease.</title>
        <authorList>
            <person name="Rikkerink E.H.A."/>
            <person name="Fineran P.C."/>
        </authorList>
    </citation>
    <scope>NUCLEOTIDE SEQUENCE</scope>
    <source>
        <strain evidence="8">SkMP5</strain>
    </source>
</reference>
<dbReference type="PROSITE" id="PS51219">
    <property type="entry name" value="DPCK"/>
    <property type="match status" value="1"/>
</dbReference>
<evidence type="ECO:0000256" key="4">
    <source>
        <dbReference type="ARBA" id="ARBA00022993"/>
    </source>
</evidence>
<keyword evidence="2 5" id="KW-0547">Nucleotide-binding</keyword>
<keyword evidence="5" id="KW-0808">Transferase</keyword>
<evidence type="ECO:0000256" key="2">
    <source>
        <dbReference type="ARBA" id="ARBA00022741"/>
    </source>
</evidence>
<evidence type="ECO:0000256" key="1">
    <source>
        <dbReference type="ARBA" id="ARBA00009018"/>
    </source>
</evidence>
<dbReference type="Pfam" id="PF01121">
    <property type="entry name" value="CoaE"/>
    <property type="match status" value="1"/>
</dbReference>
<comment type="subcellular location">
    <subcellularLocation>
        <location evidence="5">Cytoplasm</location>
    </subcellularLocation>
</comment>
<dbReference type="PANTHER" id="PTHR10695:SF46">
    <property type="entry name" value="BIFUNCTIONAL COENZYME A SYNTHASE-RELATED"/>
    <property type="match status" value="1"/>
</dbReference>
<protein>
    <recommendedName>
        <fullName evidence="5 6">Dephospho-CoA kinase</fullName>
        <ecNumber evidence="5 6">2.7.1.24</ecNumber>
    </recommendedName>
    <alternativeName>
        <fullName evidence="5">Dephosphocoenzyme A kinase</fullName>
    </alternativeName>
</protein>
<keyword evidence="3 5" id="KW-0067">ATP-binding</keyword>
<dbReference type="InterPro" id="IPR001977">
    <property type="entry name" value="Depp_CoAkinase"/>
</dbReference>
<dbReference type="GO" id="GO:0005524">
    <property type="term" value="F:ATP binding"/>
    <property type="evidence" value="ECO:0007669"/>
    <property type="project" value="UniProtKB-UniRule"/>
</dbReference>
<reference evidence="7" key="1">
    <citation type="submission" date="2015-03" db="EMBL/GenBank/DDBJ databases">
        <title>Draft genome sequence of Mizugakiibacter sediminis skMP5.</title>
        <authorList>
            <person name="Watanabe T."/>
            <person name="Kojima H."/>
            <person name="Fukui M."/>
        </authorList>
    </citation>
    <scope>NUCLEOTIDE SEQUENCE</scope>
    <source>
        <strain evidence="7">SkMP5</strain>
    </source>
</reference>
<dbReference type="SUPFAM" id="SSF52540">
    <property type="entry name" value="P-loop containing nucleoside triphosphate hydrolases"/>
    <property type="match status" value="1"/>
</dbReference>
<dbReference type="UniPathway" id="UPA00241">
    <property type="reaction ID" value="UER00356"/>
</dbReference>
<dbReference type="OrthoDB" id="9812943at2"/>
<feature type="binding site" evidence="5">
    <location>
        <begin position="17"/>
        <end position="22"/>
    </location>
    <ligand>
        <name>ATP</name>
        <dbReference type="ChEBI" id="CHEBI:30616"/>
    </ligand>
</feature>
<evidence type="ECO:0000256" key="3">
    <source>
        <dbReference type="ARBA" id="ARBA00022840"/>
    </source>
</evidence>
<dbReference type="STRING" id="1475481.GCA_000953855_00324"/>
<dbReference type="HAMAP" id="MF_00376">
    <property type="entry name" value="Dephospho_CoA_kinase"/>
    <property type="match status" value="1"/>
</dbReference>
<comment type="similarity">
    <text evidence="1 5">Belongs to the CoaE family.</text>
</comment>
<comment type="function">
    <text evidence="5">Catalyzes the phosphorylation of the 3'-hydroxyl group of dephosphocoenzyme A to form coenzyme A.</text>
</comment>
<accession>A0A0K8QJM3</accession>
<organism evidence="8">
    <name type="scientific">Mizugakiibacter sediminis</name>
    <dbReference type="NCBI Taxonomy" id="1475481"/>
    <lineage>
        <taxon>Bacteria</taxon>
        <taxon>Pseudomonadati</taxon>
        <taxon>Pseudomonadota</taxon>
        <taxon>Gammaproteobacteria</taxon>
        <taxon>Lysobacterales</taxon>
        <taxon>Rhodanobacteraceae</taxon>
        <taxon>Mizugakiibacter</taxon>
    </lineage>
</organism>
<sequence>MSARPAPFVVALTGGVASGKSAVARRFEALGVAVHDADVAAREVVAPGQPALAEIVAAFGADALAADGTLDRRRLRERVFASAAARRKLEAIVHPRVQDWLRARVAAEQGPYCVLAIPLLVETWPAYGWVDRRLVVDVPEDVQRARLMRRDGIDARQAERMLAAQVGRESRLALADDVIDNGGPESALDAAVAALHADYLKRAALKRAGDPTAHAVRNRFKLRM</sequence>
<evidence type="ECO:0000256" key="5">
    <source>
        <dbReference type="HAMAP-Rule" id="MF_00376"/>
    </source>
</evidence>
<comment type="catalytic activity">
    <reaction evidence="5">
        <text>3'-dephospho-CoA + ATP = ADP + CoA + H(+)</text>
        <dbReference type="Rhea" id="RHEA:18245"/>
        <dbReference type="ChEBI" id="CHEBI:15378"/>
        <dbReference type="ChEBI" id="CHEBI:30616"/>
        <dbReference type="ChEBI" id="CHEBI:57287"/>
        <dbReference type="ChEBI" id="CHEBI:57328"/>
        <dbReference type="ChEBI" id="CHEBI:456216"/>
        <dbReference type="EC" id="2.7.1.24"/>
    </reaction>
</comment>
<dbReference type="GO" id="GO:0015937">
    <property type="term" value="P:coenzyme A biosynthetic process"/>
    <property type="evidence" value="ECO:0007669"/>
    <property type="project" value="UniProtKB-UniRule"/>
</dbReference>
<gene>
    <name evidence="5" type="primary">coaE</name>
    <name evidence="7" type="ORF">MBSD_1811</name>
    <name evidence="8" type="ORF">MBSD_n0322</name>
</gene>
<keyword evidence="5 8" id="KW-0418">Kinase</keyword>
<comment type="pathway">
    <text evidence="5">Cofactor biosynthesis; coenzyme A biosynthesis; CoA from (R)-pantothenate: step 5/5.</text>
</comment>
<dbReference type="NCBIfam" id="TIGR00152">
    <property type="entry name" value="dephospho-CoA kinase"/>
    <property type="match status" value="1"/>
</dbReference>
<dbReference type="EMBL" id="DF952380">
    <property type="protein sequence ID" value="GAN45265.1"/>
    <property type="molecule type" value="Genomic_DNA"/>
</dbReference>
<dbReference type="EC" id="2.7.1.24" evidence="5 6"/>
<dbReference type="PANTHER" id="PTHR10695">
    <property type="entry name" value="DEPHOSPHO-COA KINASE-RELATED"/>
    <property type="match status" value="1"/>
</dbReference>
<dbReference type="CDD" id="cd02022">
    <property type="entry name" value="DPCK"/>
    <property type="match status" value="1"/>
</dbReference>
<keyword evidence="5" id="KW-0963">Cytoplasm</keyword>
<evidence type="ECO:0000313" key="7">
    <source>
        <dbReference type="EMBL" id="GAN45265.1"/>
    </source>
</evidence>
<keyword evidence="9" id="KW-1185">Reference proteome</keyword>
<dbReference type="Proteomes" id="UP000253740">
    <property type="component" value="Unassembled WGS sequence"/>
</dbReference>
<dbReference type="RefSeq" id="WP_062534457.1">
    <property type="nucleotide sequence ID" value="NZ_DF970144.1"/>
</dbReference>
<dbReference type="AlphaFoldDB" id="A0A0K8QJM3"/>
<name>A0A0K8QJM3_9GAMM</name>
<dbReference type="EMBL" id="DF970144">
    <property type="protein sequence ID" value="GAP65034.1"/>
    <property type="molecule type" value="Genomic_DNA"/>
</dbReference>
<evidence type="ECO:0000256" key="6">
    <source>
        <dbReference type="NCBIfam" id="TIGR00152"/>
    </source>
</evidence>
<dbReference type="Gene3D" id="3.40.50.300">
    <property type="entry name" value="P-loop containing nucleotide triphosphate hydrolases"/>
    <property type="match status" value="1"/>
</dbReference>
<dbReference type="HOGENOM" id="CLU_057180_1_2_6"/>
<proteinExistence type="inferred from homology"/>
<evidence type="ECO:0000313" key="8">
    <source>
        <dbReference type="EMBL" id="GAP65034.1"/>
    </source>
</evidence>
<dbReference type="InterPro" id="IPR027417">
    <property type="entry name" value="P-loop_NTPase"/>
</dbReference>